<feature type="region of interest" description="Disordered" evidence="1">
    <location>
        <begin position="1"/>
        <end position="20"/>
    </location>
</feature>
<gene>
    <name evidence="2" type="ORF">FOJ82_00280</name>
</gene>
<dbReference type="EMBL" id="VKKG01000001">
    <property type="protein sequence ID" value="TRY19392.1"/>
    <property type="molecule type" value="Genomic_DNA"/>
</dbReference>
<organism evidence="2 3">
    <name type="scientific">Tessaracoccus rhinocerotis</name>
    <dbReference type="NCBI Taxonomy" id="1689449"/>
    <lineage>
        <taxon>Bacteria</taxon>
        <taxon>Bacillati</taxon>
        <taxon>Actinomycetota</taxon>
        <taxon>Actinomycetes</taxon>
        <taxon>Propionibacteriales</taxon>
        <taxon>Propionibacteriaceae</taxon>
        <taxon>Tessaracoccus</taxon>
    </lineage>
</organism>
<keyword evidence="3" id="KW-1185">Reference proteome</keyword>
<proteinExistence type="predicted"/>
<dbReference type="RefSeq" id="WP_143936481.1">
    <property type="nucleotide sequence ID" value="NZ_VKKG01000001.1"/>
</dbReference>
<comment type="caution">
    <text evidence="2">The sequence shown here is derived from an EMBL/GenBank/DDBJ whole genome shotgun (WGS) entry which is preliminary data.</text>
</comment>
<evidence type="ECO:0000313" key="3">
    <source>
        <dbReference type="Proteomes" id="UP000317638"/>
    </source>
</evidence>
<dbReference type="Proteomes" id="UP000317638">
    <property type="component" value="Unassembled WGS sequence"/>
</dbReference>
<name>A0A553K3W2_9ACTN</name>
<dbReference type="OrthoDB" id="3731420at2"/>
<sequence>MTKLSIPATPPGTPRREDRRVPSAALGIAVAVVEALSGRRPLHQIRTRMTRAAFESLVALLGTSRFTAVGQGRITAQMPSAEAVEATASIKVAGRWLACVVRLDLGPYGWACSEFAVVGVPA</sequence>
<reference evidence="2 3" key="1">
    <citation type="submission" date="2019-07" db="EMBL/GenBank/DDBJ databases">
        <authorList>
            <person name="Zhou L.-Y."/>
        </authorList>
    </citation>
    <scope>NUCLEOTIDE SEQUENCE [LARGE SCALE GENOMIC DNA]</scope>
    <source>
        <strain evidence="2 3">YIM 101269</strain>
    </source>
</reference>
<dbReference type="Pfam" id="PF20060">
    <property type="entry name" value="DUF6459"/>
    <property type="match status" value="1"/>
</dbReference>
<evidence type="ECO:0000313" key="2">
    <source>
        <dbReference type="EMBL" id="TRY19392.1"/>
    </source>
</evidence>
<evidence type="ECO:0000256" key="1">
    <source>
        <dbReference type="SAM" id="MobiDB-lite"/>
    </source>
</evidence>
<dbReference type="InterPro" id="IPR045596">
    <property type="entry name" value="DUF6459"/>
</dbReference>
<protein>
    <submittedName>
        <fullName evidence="2">Uncharacterized protein</fullName>
    </submittedName>
</protein>
<accession>A0A553K3W2</accession>
<dbReference type="AlphaFoldDB" id="A0A553K3W2"/>